<dbReference type="Proteomes" id="UP000070452">
    <property type="component" value="Unassembled WGS sequence"/>
</dbReference>
<evidence type="ECO:0000256" key="7">
    <source>
        <dbReference type="ARBA" id="ARBA00022989"/>
    </source>
</evidence>
<dbReference type="Proteomes" id="UP001260956">
    <property type="component" value="Unassembled WGS sequence"/>
</dbReference>
<evidence type="ECO:0000256" key="9">
    <source>
        <dbReference type="SAM" id="Phobius"/>
    </source>
</evidence>
<sequence>MIQAILIALVAFLASIDEYTFGASMMGRPLFTAPFVGLILGDLESGIIIGATLESMFMGSIMVGSATPPEVYASSVLGTAIAIQSGQGVGTAVALTLPLSIFLQMWRNFAYAMPITYFNNKMDEALVNHDFKKAQKYHYVAQPLIVGVPSAILVFVATYFGVSTINAMIKLIPQVVLDSFDVAAGVLSCVGLALLIKMMANKAMMPYLFLGFVGVMYLKMDVVGVAVVGLCLALLAVQKLTFEEEEDL</sequence>
<protein>
    <submittedName>
        <fullName evidence="10">PTS sorbose transporter subunit IIC</fullName>
    </submittedName>
    <submittedName>
        <fullName evidence="11">PTS sugar transporter subunit IIC</fullName>
    </submittedName>
    <submittedName>
        <fullName evidence="13">PTS system, mannose/fructose/sorbose-specific IIC component</fullName>
        <ecNumber evidence="13">2.7.1.191</ecNumber>
    </submittedName>
</protein>
<evidence type="ECO:0000256" key="6">
    <source>
        <dbReference type="ARBA" id="ARBA00022692"/>
    </source>
</evidence>
<dbReference type="GO" id="GO:0009401">
    <property type="term" value="P:phosphoenolpyruvate-dependent sugar phosphotransferase system"/>
    <property type="evidence" value="ECO:0007669"/>
    <property type="project" value="UniProtKB-KW"/>
</dbReference>
<evidence type="ECO:0000313" key="13">
    <source>
        <dbReference type="EMBL" id="SAZ41384.1"/>
    </source>
</evidence>
<feature type="transmembrane region" description="Helical" evidence="9">
    <location>
        <begin position="207"/>
        <end position="237"/>
    </location>
</feature>
<keyword evidence="13" id="KW-0808">Transferase</keyword>
<evidence type="ECO:0000313" key="11">
    <source>
        <dbReference type="EMBL" id="MDT2370819.1"/>
    </source>
</evidence>
<evidence type="ECO:0000313" key="16">
    <source>
        <dbReference type="Proteomes" id="UP000249070"/>
    </source>
</evidence>
<dbReference type="EMBL" id="LRHK01000008">
    <property type="protein sequence ID" value="KWX16294.1"/>
    <property type="molecule type" value="Genomic_DNA"/>
</dbReference>
<dbReference type="EMBL" id="QHGU01000194">
    <property type="protein sequence ID" value="PZM52092.1"/>
    <property type="molecule type" value="Genomic_DNA"/>
</dbReference>
<feature type="transmembrane region" description="Helical" evidence="9">
    <location>
        <begin position="182"/>
        <end position="200"/>
    </location>
</feature>
<keyword evidence="7 9" id="KW-1133">Transmembrane helix</keyword>
<reference evidence="11" key="4">
    <citation type="submission" date="2023-03" db="EMBL/GenBank/DDBJ databases">
        <authorList>
            <person name="Shen W."/>
            <person name="Cai J."/>
        </authorList>
    </citation>
    <scope>NUCLEOTIDE SEQUENCE</scope>
    <source>
        <strain evidence="11">B1010-2</strain>
    </source>
</reference>
<comment type="caution">
    <text evidence="10">The sequence shown here is derived from an EMBL/GenBank/DDBJ whole genome shotgun (WGS) entry which is preliminary data.</text>
</comment>
<dbReference type="EMBL" id="FKLM01000108">
    <property type="protein sequence ID" value="SAZ41384.1"/>
    <property type="molecule type" value="Genomic_DNA"/>
</dbReference>
<feature type="transmembrane region" description="Helical" evidence="9">
    <location>
        <begin position="139"/>
        <end position="162"/>
    </location>
</feature>
<dbReference type="AlphaFoldDB" id="A0A132P1U8"/>
<keyword evidence="4 11" id="KW-0762">Sugar transport</keyword>
<dbReference type="EMBL" id="JARPTX010000050">
    <property type="protein sequence ID" value="MDT2370819.1"/>
    <property type="molecule type" value="Genomic_DNA"/>
</dbReference>
<evidence type="ECO:0000256" key="5">
    <source>
        <dbReference type="ARBA" id="ARBA00022683"/>
    </source>
</evidence>
<evidence type="ECO:0000256" key="4">
    <source>
        <dbReference type="ARBA" id="ARBA00022597"/>
    </source>
</evidence>
<evidence type="ECO:0000313" key="12">
    <source>
        <dbReference type="EMBL" id="PZM52092.1"/>
    </source>
</evidence>
<keyword evidence="8 9" id="KW-0472">Membrane</keyword>
<dbReference type="PROSITE" id="PS51106">
    <property type="entry name" value="PTS_EIIC_TYPE_4"/>
    <property type="match status" value="1"/>
</dbReference>
<gene>
    <name evidence="10" type="ORF">AWT83_16265</name>
    <name evidence="12" type="ORF">DKP91_15870</name>
    <name evidence="13" type="ORF">DTPHA_602932</name>
    <name evidence="11" type="ORF">P6Z85_11825</name>
</gene>
<dbReference type="InterPro" id="IPR050303">
    <property type="entry name" value="GatZ_KbaZ_carbometab"/>
</dbReference>
<dbReference type="Pfam" id="PF03609">
    <property type="entry name" value="EII-Sor"/>
    <property type="match status" value="1"/>
</dbReference>
<dbReference type="EC" id="2.7.1.191" evidence="13"/>
<proteinExistence type="predicted"/>
<reference evidence="12 16" key="3">
    <citation type="submission" date="2018-05" db="EMBL/GenBank/DDBJ databases">
        <title>Vancomycin-resistant Enterococcus faecium strain from Chelyabinsk, Russia.</title>
        <authorList>
            <person name="Gostev V."/>
            <person name="Goncharov A."/>
            <person name="Kolodzhieva V."/>
            <person name="Suvorov A."/>
            <person name="Sidorenko S."/>
            <person name="Zueva L."/>
        </authorList>
    </citation>
    <scope>NUCLEOTIDE SEQUENCE [LARGE SCALE GENOMIC DNA]</scope>
    <source>
        <strain evidence="12 16">20</strain>
    </source>
</reference>
<dbReference type="RefSeq" id="WP_002301683.1">
    <property type="nucleotide sequence ID" value="NZ_AP026774.1"/>
</dbReference>
<evidence type="ECO:0000256" key="3">
    <source>
        <dbReference type="ARBA" id="ARBA00022475"/>
    </source>
</evidence>
<dbReference type="InterPro" id="IPR004700">
    <property type="entry name" value="PTS_IIC_man"/>
</dbReference>
<evidence type="ECO:0000313" key="15">
    <source>
        <dbReference type="Proteomes" id="UP000183509"/>
    </source>
</evidence>
<reference evidence="13 15" key="2">
    <citation type="submission" date="2016-04" db="EMBL/GenBank/DDBJ databases">
        <authorList>
            <person name="Millard A."/>
        </authorList>
    </citation>
    <scope>NUCLEOTIDE SEQUENCE [LARGE SCALE GENOMIC DNA]</scope>
    <source>
        <strain evidence="13">Isolate 22</strain>
    </source>
</reference>
<dbReference type="GO" id="GO:0005886">
    <property type="term" value="C:plasma membrane"/>
    <property type="evidence" value="ECO:0007669"/>
    <property type="project" value="UniProtKB-SubCell"/>
</dbReference>
<reference evidence="10 14" key="1">
    <citation type="submission" date="2016-01" db="EMBL/GenBank/DDBJ databases">
        <title>Molecular Mechanisms for transfer of large genomic segments between Enterococcus faecium strains.</title>
        <authorList>
            <person name="Garcia-Solache M.A."/>
            <person name="Lebreton F."/>
            <person name="Mclaughlin R.E."/>
            <person name="Whiteaker J.D."/>
            <person name="Gilmore M.S."/>
            <person name="Rice L.B."/>
        </authorList>
    </citation>
    <scope>NUCLEOTIDE SEQUENCE [LARGE SCALE GENOMIC DNA]</scope>
    <source>
        <strain evidence="10 14">D344RRF x C68</strain>
    </source>
</reference>
<comment type="subcellular location">
    <subcellularLocation>
        <location evidence="1">Cell membrane</location>
        <topology evidence="1">Multi-pass membrane protein</topology>
    </subcellularLocation>
</comment>
<dbReference type="PANTHER" id="PTHR32502">
    <property type="entry name" value="N-ACETYLGALACTOSAMINE PERMEASE II COMPONENT-RELATED"/>
    <property type="match status" value="1"/>
</dbReference>
<keyword evidence="5" id="KW-0598">Phosphotransferase system</keyword>
<keyword evidence="6 9" id="KW-0812">Transmembrane</keyword>
<dbReference type="GO" id="GO:0016740">
    <property type="term" value="F:transferase activity"/>
    <property type="evidence" value="ECO:0007669"/>
    <property type="project" value="UniProtKB-KW"/>
</dbReference>
<dbReference type="Proteomes" id="UP000249070">
    <property type="component" value="Unassembled WGS sequence"/>
</dbReference>
<name>A0A132P1U8_ENTFC</name>
<evidence type="ECO:0000256" key="8">
    <source>
        <dbReference type="ARBA" id="ARBA00023136"/>
    </source>
</evidence>
<dbReference type="Proteomes" id="UP000183509">
    <property type="component" value="Unassembled WGS sequence"/>
</dbReference>
<accession>A0A132P1U8</accession>
<feature type="transmembrane region" description="Helical" evidence="9">
    <location>
        <begin position="32"/>
        <end position="53"/>
    </location>
</feature>
<dbReference type="PANTHER" id="PTHR32502:SF8">
    <property type="entry name" value="N-ACETYLGALACTOSAMINE PERMEASE IIC COMPONENT 1"/>
    <property type="match status" value="1"/>
</dbReference>
<organism evidence="10 14">
    <name type="scientific">Enterococcus faecium</name>
    <name type="common">Streptococcus faecium</name>
    <dbReference type="NCBI Taxonomy" id="1352"/>
    <lineage>
        <taxon>Bacteria</taxon>
        <taxon>Bacillati</taxon>
        <taxon>Bacillota</taxon>
        <taxon>Bacilli</taxon>
        <taxon>Lactobacillales</taxon>
        <taxon>Enterococcaceae</taxon>
        <taxon>Enterococcus</taxon>
    </lineage>
</organism>
<evidence type="ECO:0000313" key="14">
    <source>
        <dbReference type="Proteomes" id="UP000070452"/>
    </source>
</evidence>
<dbReference type="PATRIC" id="fig|1352.1358.peg.2936"/>
<keyword evidence="3" id="KW-1003">Cell membrane</keyword>
<evidence type="ECO:0000313" key="10">
    <source>
        <dbReference type="EMBL" id="KWX16294.1"/>
    </source>
</evidence>
<evidence type="ECO:0000256" key="1">
    <source>
        <dbReference type="ARBA" id="ARBA00004651"/>
    </source>
</evidence>
<keyword evidence="2" id="KW-0813">Transport</keyword>
<evidence type="ECO:0000256" key="2">
    <source>
        <dbReference type="ARBA" id="ARBA00022448"/>
    </source>
</evidence>